<dbReference type="Proteomes" id="UP001222325">
    <property type="component" value="Unassembled WGS sequence"/>
</dbReference>
<gene>
    <name evidence="2" type="ORF">B0H15DRAFT_1004930</name>
</gene>
<feature type="region of interest" description="Disordered" evidence="1">
    <location>
        <begin position="141"/>
        <end position="160"/>
    </location>
</feature>
<organism evidence="2 3">
    <name type="scientific">Mycena belliarum</name>
    <dbReference type="NCBI Taxonomy" id="1033014"/>
    <lineage>
        <taxon>Eukaryota</taxon>
        <taxon>Fungi</taxon>
        <taxon>Dikarya</taxon>
        <taxon>Basidiomycota</taxon>
        <taxon>Agaricomycotina</taxon>
        <taxon>Agaricomycetes</taxon>
        <taxon>Agaricomycetidae</taxon>
        <taxon>Agaricales</taxon>
        <taxon>Marasmiineae</taxon>
        <taxon>Mycenaceae</taxon>
        <taxon>Mycena</taxon>
    </lineage>
</organism>
<accession>A0AAD6XZ58</accession>
<name>A0AAD6XZ58_9AGAR</name>
<comment type="caution">
    <text evidence="2">The sequence shown here is derived from an EMBL/GenBank/DDBJ whole genome shotgun (WGS) entry which is preliminary data.</text>
</comment>
<keyword evidence="3" id="KW-1185">Reference proteome</keyword>
<protein>
    <submittedName>
        <fullName evidence="2">Uncharacterized protein</fullName>
    </submittedName>
</protein>
<dbReference type="AlphaFoldDB" id="A0AAD6XZ58"/>
<sequence length="160" mass="16764">LNLAEVAILVCTDHPDTTAILAGCPNQQRCAYIDSESRQRPHHGARAVHAQRTECQHREYDCADGDTVERVRVHAPAAPPVRQGAARAPRVAGQRHDGPSGGAEDAVCANAVPPTARGAGARGRGHRGRGWGVWEAEAPPAAPVADRRGGTRLARAGVAS</sequence>
<evidence type="ECO:0000313" key="2">
    <source>
        <dbReference type="EMBL" id="KAJ7098558.1"/>
    </source>
</evidence>
<proteinExistence type="predicted"/>
<evidence type="ECO:0000256" key="1">
    <source>
        <dbReference type="SAM" id="MobiDB-lite"/>
    </source>
</evidence>
<dbReference type="EMBL" id="JARJCN010000008">
    <property type="protein sequence ID" value="KAJ7098558.1"/>
    <property type="molecule type" value="Genomic_DNA"/>
</dbReference>
<evidence type="ECO:0000313" key="3">
    <source>
        <dbReference type="Proteomes" id="UP001222325"/>
    </source>
</evidence>
<feature type="region of interest" description="Disordered" evidence="1">
    <location>
        <begin position="75"/>
        <end position="104"/>
    </location>
</feature>
<feature type="non-terminal residue" evidence="2">
    <location>
        <position position="1"/>
    </location>
</feature>
<reference evidence="2" key="1">
    <citation type="submission" date="2023-03" db="EMBL/GenBank/DDBJ databases">
        <title>Massive genome expansion in bonnet fungi (Mycena s.s.) driven by repeated elements and novel gene families across ecological guilds.</title>
        <authorList>
            <consortium name="Lawrence Berkeley National Laboratory"/>
            <person name="Harder C.B."/>
            <person name="Miyauchi S."/>
            <person name="Viragh M."/>
            <person name="Kuo A."/>
            <person name="Thoen E."/>
            <person name="Andreopoulos B."/>
            <person name="Lu D."/>
            <person name="Skrede I."/>
            <person name="Drula E."/>
            <person name="Henrissat B."/>
            <person name="Morin E."/>
            <person name="Kohler A."/>
            <person name="Barry K."/>
            <person name="LaButti K."/>
            <person name="Morin E."/>
            <person name="Salamov A."/>
            <person name="Lipzen A."/>
            <person name="Mereny Z."/>
            <person name="Hegedus B."/>
            <person name="Baldrian P."/>
            <person name="Stursova M."/>
            <person name="Weitz H."/>
            <person name="Taylor A."/>
            <person name="Grigoriev I.V."/>
            <person name="Nagy L.G."/>
            <person name="Martin F."/>
            <person name="Kauserud H."/>
        </authorList>
    </citation>
    <scope>NUCLEOTIDE SEQUENCE</scope>
    <source>
        <strain evidence="2">CBHHK173m</strain>
    </source>
</reference>